<keyword evidence="2" id="KW-1185">Reference proteome</keyword>
<evidence type="ECO:0000313" key="2">
    <source>
        <dbReference type="Proteomes" id="UP000765509"/>
    </source>
</evidence>
<name>A0A9Q3KJP5_9BASI</name>
<gene>
    <name evidence="1" type="ORF">O181_120180</name>
</gene>
<dbReference type="EMBL" id="AVOT02107600">
    <property type="protein sequence ID" value="MBW0580465.1"/>
    <property type="molecule type" value="Genomic_DNA"/>
</dbReference>
<proteinExistence type="predicted"/>
<organism evidence="1 2">
    <name type="scientific">Austropuccinia psidii MF-1</name>
    <dbReference type="NCBI Taxonomy" id="1389203"/>
    <lineage>
        <taxon>Eukaryota</taxon>
        <taxon>Fungi</taxon>
        <taxon>Dikarya</taxon>
        <taxon>Basidiomycota</taxon>
        <taxon>Pucciniomycotina</taxon>
        <taxon>Pucciniomycetes</taxon>
        <taxon>Pucciniales</taxon>
        <taxon>Sphaerophragmiaceae</taxon>
        <taxon>Austropuccinia</taxon>
    </lineage>
</organism>
<dbReference type="AlphaFoldDB" id="A0A9Q3KJP5"/>
<dbReference type="Proteomes" id="UP000765509">
    <property type="component" value="Unassembled WGS sequence"/>
</dbReference>
<protein>
    <submittedName>
        <fullName evidence="1">Uncharacterized protein</fullName>
    </submittedName>
</protein>
<accession>A0A9Q3KJP5</accession>
<reference evidence="1" key="1">
    <citation type="submission" date="2021-03" db="EMBL/GenBank/DDBJ databases">
        <title>Draft genome sequence of rust myrtle Austropuccinia psidii MF-1, a brazilian biotype.</title>
        <authorList>
            <person name="Quecine M.C."/>
            <person name="Pachon D.M.R."/>
            <person name="Bonatelli M.L."/>
            <person name="Correr F.H."/>
            <person name="Franceschini L.M."/>
            <person name="Leite T.F."/>
            <person name="Margarido G.R.A."/>
            <person name="Almeida C.A."/>
            <person name="Ferrarezi J.A."/>
            <person name="Labate C.A."/>
        </authorList>
    </citation>
    <scope>NUCLEOTIDE SEQUENCE</scope>
    <source>
        <strain evidence="1">MF-1</strain>
    </source>
</reference>
<evidence type="ECO:0000313" key="1">
    <source>
        <dbReference type="EMBL" id="MBW0580465.1"/>
    </source>
</evidence>
<comment type="caution">
    <text evidence="1">The sequence shown here is derived from an EMBL/GenBank/DDBJ whole genome shotgun (WGS) entry which is preliminary data.</text>
</comment>
<sequence length="186" mass="20290">MDPSSSSFLNNNSATMIDDWIEKNFPVAPLPASPPALASTTPLDTPQDWRSPYFQSPPALIPQDDDVSSLEIIEQKSSPALKYLDDDDSFVCLEKQSCPSLVSIIDDSVMLNSLDSFSTSTLHMFNVSDSSLEYIDQDSLETFNFNGGNSLNPPDSLFNFPVALTSIPDVKLASPPLFLPSSPTFC</sequence>